<dbReference type="EMBL" id="CACRYJ010000046">
    <property type="protein sequence ID" value="VZO38212.1"/>
    <property type="molecule type" value="Genomic_DNA"/>
</dbReference>
<dbReference type="InterPro" id="IPR012296">
    <property type="entry name" value="Nuclease_put_TT1808"/>
</dbReference>
<dbReference type="PANTHER" id="PTHR34107:SF4">
    <property type="entry name" value="SLL1222 PROTEIN"/>
    <property type="match status" value="1"/>
</dbReference>
<organism evidence="2 3">
    <name type="scientific">Occultella aeris</name>
    <dbReference type="NCBI Taxonomy" id="2761496"/>
    <lineage>
        <taxon>Bacteria</taxon>
        <taxon>Bacillati</taxon>
        <taxon>Actinomycetota</taxon>
        <taxon>Actinomycetes</taxon>
        <taxon>Micrococcales</taxon>
        <taxon>Ruaniaceae</taxon>
        <taxon>Occultella</taxon>
    </lineage>
</organism>
<dbReference type="Gene3D" id="3.90.1570.10">
    <property type="entry name" value="tt1808, chain A"/>
    <property type="match status" value="1"/>
</dbReference>
<comment type="caution">
    <text evidence="2">The sequence shown here is derived from an EMBL/GenBank/DDBJ whole genome shotgun (WGS) entry which is preliminary data.</text>
</comment>
<dbReference type="PANTHER" id="PTHR34107">
    <property type="entry name" value="SLL0198 PROTEIN-RELATED"/>
    <property type="match status" value="1"/>
</dbReference>
<dbReference type="Proteomes" id="UP000419743">
    <property type="component" value="Unassembled WGS sequence"/>
</dbReference>
<dbReference type="RefSeq" id="WP_156741765.1">
    <property type="nucleotide sequence ID" value="NZ_CACRYJ010000046.1"/>
</dbReference>
<sequence length="106" mass="11586">MWTTPDRDVGNDDVGEMNVTAPRALAVEVLSPSIRRKDLVLKRSKYEDCGVQSYWIIDPRAPSLVALDLVDGGYVTSADVAGDERAVLHRPFVVDVVPADLVRPAP</sequence>
<dbReference type="InterPro" id="IPR008538">
    <property type="entry name" value="Uma2"/>
</dbReference>
<dbReference type="Pfam" id="PF05685">
    <property type="entry name" value="Uma2"/>
    <property type="match status" value="1"/>
</dbReference>
<accession>A0A7M4DLP0</accession>
<evidence type="ECO:0000259" key="1">
    <source>
        <dbReference type="Pfam" id="PF05685"/>
    </source>
</evidence>
<feature type="domain" description="Putative restriction endonuclease" evidence="1">
    <location>
        <begin position="18"/>
        <end position="88"/>
    </location>
</feature>
<evidence type="ECO:0000313" key="3">
    <source>
        <dbReference type="Proteomes" id="UP000419743"/>
    </source>
</evidence>
<dbReference type="InterPro" id="IPR011335">
    <property type="entry name" value="Restrct_endonuc-II-like"/>
</dbReference>
<keyword evidence="3" id="KW-1185">Reference proteome</keyword>
<dbReference type="SUPFAM" id="SSF52980">
    <property type="entry name" value="Restriction endonuclease-like"/>
    <property type="match status" value="1"/>
</dbReference>
<evidence type="ECO:0000313" key="2">
    <source>
        <dbReference type="EMBL" id="VZO38212.1"/>
    </source>
</evidence>
<dbReference type="AlphaFoldDB" id="A0A7M4DLP0"/>
<gene>
    <name evidence="2" type="ORF">HALOF300_03057</name>
</gene>
<reference evidence="2 3" key="1">
    <citation type="submission" date="2019-11" db="EMBL/GenBank/DDBJ databases">
        <authorList>
            <person name="Criscuolo A."/>
        </authorList>
    </citation>
    <scope>NUCLEOTIDE SEQUENCE [LARGE SCALE GENOMIC DNA]</scope>
    <source>
        <strain evidence="2">CIP111667</strain>
    </source>
</reference>
<name>A0A7M4DLP0_9MICO</name>
<dbReference type="CDD" id="cd06260">
    <property type="entry name" value="DUF820-like"/>
    <property type="match status" value="1"/>
</dbReference>
<proteinExistence type="predicted"/>
<protein>
    <recommendedName>
        <fullName evidence="1">Putative restriction endonuclease domain-containing protein</fullName>
    </recommendedName>
</protein>